<keyword evidence="2" id="KW-0863">Zinc-finger</keyword>
<dbReference type="InterPro" id="IPR001965">
    <property type="entry name" value="Znf_PHD"/>
</dbReference>
<comment type="caution">
    <text evidence="7">The sequence shown here is derived from an EMBL/GenBank/DDBJ whole genome shotgun (WGS) entry which is preliminary data.</text>
</comment>
<reference evidence="7 8" key="1">
    <citation type="submission" date="2016-10" db="EMBL/GenBank/DDBJ databases">
        <title>Genome sequence of the basidiomycete white-rot fungus Trametes pubescens.</title>
        <authorList>
            <person name="Makela M.R."/>
            <person name="Granchi Z."/>
            <person name="Peng M."/>
            <person name="De Vries R.P."/>
            <person name="Grigoriev I."/>
            <person name="Riley R."/>
            <person name="Hilden K."/>
        </authorList>
    </citation>
    <scope>NUCLEOTIDE SEQUENCE [LARGE SCALE GENOMIC DNA]</scope>
    <source>
        <strain evidence="7 8">FBCC735</strain>
    </source>
</reference>
<dbReference type="GO" id="GO:0008270">
    <property type="term" value="F:zinc ion binding"/>
    <property type="evidence" value="ECO:0007669"/>
    <property type="project" value="UniProtKB-KW"/>
</dbReference>
<accession>A0A1M2VHM2</accession>
<evidence type="ECO:0000256" key="2">
    <source>
        <dbReference type="ARBA" id="ARBA00022771"/>
    </source>
</evidence>
<dbReference type="InterPro" id="IPR019786">
    <property type="entry name" value="Zinc_finger_PHD-type_CS"/>
</dbReference>
<dbReference type="EMBL" id="MNAD01001225">
    <property type="protein sequence ID" value="OJT07056.1"/>
    <property type="molecule type" value="Genomic_DNA"/>
</dbReference>
<keyword evidence="8" id="KW-1185">Reference proteome</keyword>
<feature type="compositionally biased region" description="Basic and acidic residues" evidence="5">
    <location>
        <begin position="234"/>
        <end position="253"/>
    </location>
</feature>
<feature type="domain" description="UBR-type" evidence="6">
    <location>
        <begin position="30"/>
        <end position="102"/>
    </location>
</feature>
<organism evidence="7 8">
    <name type="scientific">Trametes pubescens</name>
    <name type="common">White-rot fungus</name>
    <dbReference type="NCBI Taxonomy" id="154538"/>
    <lineage>
        <taxon>Eukaryota</taxon>
        <taxon>Fungi</taxon>
        <taxon>Dikarya</taxon>
        <taxon>Basidiomycota</taxon>
        <taxon>Agaricomycotina</taxon>
        <taxon>Agaricomycetes</taxon>
        <taxon>Polyporales</taxon>
        <taxon>Polyporaceae</taxon>
        <taxon>Trametes</taxon>
    </lineage>
</organism>
<feature type="compositionally biased region" description="Pro residues" evidence="5">
    <location>
        <begin position="288"/>
        <end position="298"/>
    </location>
</feature>
<dbReference type="OMA" id="GAMVYNH"/>
<dbReference type="InterPro" id="IPR040204">
    <property type="entry name" value="UBR7"/>
</dbReference>
<dbReference type="STRING" id="154538.A0A1M2VHM2"/>
<evidence type="ECO:0000313" key="7">
    <source>
        <dbReference type="EMBL" id="OJT07056.1"/>
    </source>
</evidence>
<dbReference type="CDD" id="cd19677">
    <property type="entry name" value="UBR-box_UBR7"/>
    <property type="match status" value="1"/>
</dbReference>
<dbReference type="Pfam" id="PF00628">
    <property type="entry name" value="PHD"/>
    <property type="match status" value="1"/>
</dbReference>
<dbReference type="Proteomes" id="UP000184267">
    <property type="component" value="Unassembled WGS sequence"/>
</dbReference>
<sequence length="444" mass="49086">MGDSATLTAVLESQTTLLQEAALALPHSFSQCTYSLGHIRQAVYLCLTCARASPSSTPRGICSACSIACHTDHEQLELFPKRGFRCDCPTRTLAHACSLHTALEEPNETNVYGRNFQGVFCRCGRPYDVEKERETMIQCLACEDWFHESCLNLRERPLSREPTPAAEPAGDDGASDASSSGLPPPLIRADDYDVLVCGACVREIDALRRLAGTPGAMMVLRSSEVEPWQVVGQEEAKEVAPVDVESKDEKTAEDVSNAPVAGEKRERSPTKEGEPQAKRARVSAEAETPPPCLAPPQDPRITRMLSDSPPKMSNDDATASLPESAEVNLGCGDVFLTEGWRDRWCHCKSCHPSLQSHSFLLEEEETYEPPEDPDSGLSLEELGMRALQRLPREKALNGIMEFNAMRDDLMKHLRPFAENGEEVKEADIRAFFDARIQQIRSKRQ</sequence>
<evidence type="ECO:0000259" key="6">
    <source>
        <dbReference type="PROSITE" id="PS51157"/>
    </source>
</evidence>
<dbReference type="PROSITE" id="PS01359">
    <property type="entry name" value="ZF_PHD_1"/>
    <property type="match status" value="1"/>
</dbReference>
<evidence type="ECO:0000256" key="4">
    <source>
        <dbReference type="PROSITE-ProRule" id="PRU00508"/>
    </source>
</evidence>
<dbReference type="InterPro" id="IPR047506">
    <property type="entry name" value="UBR7-like_UBR-box"/>
</dbReference>
<dbReference type="PROSITE" id="PS51157">
    <property type="entry name" value="ZF_UBR"/>
    <property type="match status" value="1"/>
</dbReference>
<dbReference type="GO" id="GO:0061630">
    <property type="term" value="F:ubiquitin protein ligase activity"/>
    <property type="evidence" value="ECO:0007669"/>
    <property type="project" value="InterPro"/>
</dbReference>
<evidence type="ECO:0000256" key="1">
    <source>
        <dbReference type="ARBA" id="ARBA00022723"/>
    </source>
</evidence>
<dbReference type="SMART" id="SM00249">
    <property type="entry name" value="PHD"/>
    <property type="match status" value="1"/>
</dbReference>
<dbReference type="SUPFAM" id="SSF57903">
    <property type="entry name" value="FYVE/PHD zinc finger"/>
    <property type="match status" value="1"/>
</dbReference>
<dbReference type="InterPro" id="IPR011011">
    <property type="entry name" value="Znf_FYVE_PHD"/>
</dbReference>
<gene>
    <name evidence="7" type="ORF">TRAPUB_2088</name>
</gene>
<name>A0A1M2VHM2_TRAPU</name>
<dbReference type="OrthoDB" id="5795902at2759"/>
<keyword evidence="3" id="KW-0862">Zinc</keyword>
<dbReference type="InterPro" id="IPR019787">
    <property type="entry name" value="Znf_PHD-finger"/>
</dbReference>
<keyword evidence="1" id="KW-0479">Metal-binding</keyword>
<feature type="region of interest" description="Disordered" evidence="5">
    <location>
        <begin position="232"/>
        <end position="321"/>
    </location>
</feature>
<evidence type="ECO:0000256" key="5">
    <source>
        <dbReference type="SAM" id="MobiDB-lite"/>
    </source>
</evidence>
<feature type="region of interest" description="Disordered" evidence="5">
    <location>
        <begin position="158"/>
        <end position="185"/>
    </location>
</feature>
<evidence type="ECO:0000256" key="3">
    <source>
        <dbReference type="ARBA" id="ARBA00022833"/>
    </source>
</evidence>
<dbReference type="AlphaFoldDB" id="A0A1M2VHM2"/>
<dbReference type="InterPro" id="IPR003126">
    <property type="entry name" value="Znf_UBR"/>
</dbReference>
<feature type="compositionally biased region" description="Basic and acidic residues" evidence="5">
    <location>
        <begin position="262"/>
        <end position="277"/>
    </location>
</feature>
<proteinExistence type="predicted"/>
<dbReference type="Gene3D" id="3.30.40.10">
    <property type="entry name" value="Zinc/RING finger domain, C3HC4 (zinc finger)"/>
    <property type="match status" value="1"/>
</dbReference>
<protein>
    <submittedName>
        <fullName evidence="7">Protein mlo2</fullName>
    </submittedName>
</protein>
<dbReference type="SMART" id="SM00396">
    <property type="entry name" value="ZnF_UBR1"/>
    <property type="match status" value="1"/>
</dbReference>
<dbReference type="PANTHER" id="PTHR13513">
    <property type="entry name" value="E3 UBIQUITIN-PROTEIN LIGASE UBR7"/>
    <property type="match status" value="1"/>
</dbReference>
<dbReference type="PANTHER" id="PTHR13513:SF9">
    <property type="entry name" value="E3 UBIQUITIN-PROTEIN LIGASE UBR7-RELATED"/>
    <property type="match status" value="1"/>
</dbReference>
<evidence type="ECO:0000313" key="8">
    <source>
        <dbReference type="Proteomes" id="UP000184267"/>
    </source>
</evidence>
<feature type="zinc finger region" description="UBR-type" evidence="4">
    <location>
        <begin position="30"/>
        <end position="102"/>
    </location>
</feature>
<dbReference type="InterPro" id="IPR013083">
    <property type="entry name" value="Znf_RING/FYVE/PHD"/>
</dbReference>
<dbReference type="GO" id="GO:0005737">
    <property type="term" value="C:cytoplasm"/>
    <property type="evidence" value="ECO:0007669"/>
    <property type="project" value="TreeGrafter"/>
</dbReference>